<gene>
    <name evidence="2" type="ORF">CEXT_377221</name>
</gene>
<evidence type="ECO:0000313" key="2">
    <source>
        <dbReference type="EMBL" id="GIZ02991.1"/>
    </source>
</evidence>
<accession>A0AAV4YAH8</accession>
<dbReference type="AlphaFoldDB" id="A0AAV4YAH8"/>
<proteinExistence type="predicted"/>
<dbReference type="Proteomes" id="UP001054945">
    <property type="component" value="Unassembled WGS sequence"/>
</dbReference>
<comment type="caution">
    <text evidence="2">The sequence shown here is derived from an EMBL/GenBank/DDBJ whole genome shotgun (WGS) entry which is preliminary data.</text>
</comment>
<protein>
    <submittedName>
        <fullName evidence="2">Uncharacterized protein</fullName>
    </submittedName>
</protein>
<evidence type="ECO:0000256" key="1">
    <source>
        <dbReference type="SAM" id="MobiDB-lite"/>
    </source>
</evidence>
<feature type="compositionally biased region" description="Basic residues" evidence="1">
    <location>
        <begin position="63"/>
        <end position="78"/>
    </location>
</feature>
<reference evidence="2 3" key="1">
    <citation type="submission" date="2021-06" db="EMBL/GenBank/DDBJ databases">
        <title>Caerostris extrusa draft genome.</title>
        <authorList>
            <person name="Kono N."/>
            <person name="Arakawa K."/>
        </authorList>
    </citation>
    <scope>NUCLEOTIDE SEQUENCE [LARGE SCALE GENOMIC DNA]</scope>
</reference>
<name>A0AAV4YAH8_CAEEX</name>
<dbReference type="EMBL" id="BPLR01018886">
    <property type="protein sequence ID" value="GIZ02991.1"/>
    <property type="molecule type" value="Genomic_DNA"/>
</dbReference>
<keyword evidence="3" id="KW-1185">Reference proteome</keyword>
<organism evidence="2 3">
    <name type="scientific">Caerostris extrusa</name>
    <name type="common">Bark spider</name>
    <name type="synonym">Caerostris bankana</name>
    <dbReference type="NCBI Taxonomy" id="172846"/>
    <lineage>
        <taxon>Eukaryota</taxon>
        <taxon>Metazoa</taxon>
        <taxon>Ecdysozoa</taxon>
        <taxon>Arthropoda</taxon>
        <taxon>Chelicerata</taxon>
        <taxon>Arachnida</taxon>
        <taxon>Araneae</taxon>
        <taxon>Araneomorphae</taxon>
        <taxon>Entelegynae</taxon>
        <taxon>Araneoidea</taxon>
        <taxon>Araneidae</taxon>
        <taxon>Caerostris</taxon>
    </lineage>
</organism>
<evidence type="ECO:0000313" key="3">
    <source>
        <dbReference type="Proteomes" id="UP001054945"/>
    </source>
</evidence>
<feature type="region of interest" description="Disordered" evidence="1">
    <location>
        <begin position="50"/>
        <end position="78"/>
    </location>
</feature>
<sequence>MLLKAKLACDKAGHSLYAWQRNAIRLVEKTVTVFTFDNMDGAPCISNDRGGSLSLQQTGGRPSHCHRRAASYRRPHLH</sequence>